<dbReference type="HAMAP" id="MF_03102">
    <property type="entry name" value="Mdm10"/>
    <property type="match status" value="1"/>
</dbReference>
<gene>
    <name evidence="6" type="primary">MDM10</name>
    <name evidence="9" type="ORF">BD310DRAFT_925808</name>
    <name evidence="8" type="ORF">BD311DRAFT_749516</name>
</gene>
<evidence type="ECO:0000313" key="9">
    <source>
        <dbReference type="EMBL" id="TBU59157.1"/>
    </source>
</evidence>
<dbReference type="STRING" id="114155.A0A4Q9PWU7"/>
<dbReference type="GO" id="GO:0070096">
    <property type="term" value="P:mitochondrial outer membrane translocase complex assembly"/>
    <property type="evidence" value="ECO:0007669"/>
    <property type="project" value="UniProtKB-UniRule"/>
</dbReference>
<protein>
    <recommendedName>
        <fullName evidence="6">Mitochondrial distribution and morphology protein 10</fullName>
    </recommendedName>
    <alternativeName>
        <fullName evidence="6">Mitochondrial inheritance component MDM10</fullName>
    </alternativeName>
</protein>
<evidence type="ECO:0000256" key="1">
    <source>
        <dbReference type="ARBA" id="ARBA00022452"/>
    </source>
</evidence>
<comment type="subcellular location">
    <subcellularLocation>
        <location evidence="6">Mitochondrion outer membrane</location>
        <topology evidence="6">Multi-pass membrane protein</topology>
    </subcellularLocation>
    <text evidence="6">The ERMES/MDM complex localizes to a few discrete foci (around 10 per single cell), that represent mitochondria-endoplasmic reticulum junctions. These foci are often found next to mtDNA nucleoids.</text>
</comment>
<proteinExistence type="inferred from homology"/>
<keyword evidence="5 6" id="KW-0472">Membrane</keyword>
<evidence type="ECO:0000256" key="3">
    <source>
        <dbReference type="ARBA" id="ARBA00022787"/>
    </source>
</evidence>
<keyword evidence="4 6" id="KW-0496">Mitochondrion</keyword>
<feature type="region of interest" description="Disordered" evidence="7">
    <location>
        <begin position="216"/>
        <end position="237"/>
    </location>
</feature>
<dbReference type="EMBL" id="ML145117">
    <property type="protein sequence ID" value="TBU59157.1"/>
    <property type="molecule type" value="Genomic_DNA"/>
</dbReference>
<dbReference type="PANTHER" id="PTHR28035:SF1">
    <property type="entry name" value="MITOCHONDRIAL DISTRIBUTION AND MORPHOLOGY PROTEIN 10"/>
    <property type="match status" value="1"/>
</dbReference>
<evidence type="ECO:0000313" key="8">
    <source>
        <dbReference type="EMBL" id="TBU33254.1"/>
    </source>
</evidence>
<keyword evidence="10" id="KW-1185">Reference proteome</keyword>
<dbReference type="PANTHER" id="PTHR28035">
    <property type="entry name" value="MITOCHONDRIAL DISTRIBUTION AND MORPHOLOGY PROTEIN 10"/>
    <property type="match status" value="1"/>
</dbReference>
<dbReference type="GO" id="GO:0051654">
    <property type="term" value="P:establishment of mitochondrion localization"/>
    <property type="evidence" value="ECO:0007669"/>
    <property type="project" value="TreeGrafter"/>
</dbReference>
<keyword evidence="1 6" id="KW-1134">Transmembrane beta strand</keyword>
<dbReference type="GO" id="GO:0032865">
    <property type="term" value="C:ERMES complex"/>
    <property type="evidence" value="ECO:0007669"/>
    <property type="project" value="UniProtKB-UniRule"/>
</dbReference>
<dbReference type="OMA" id="VPGYRQI"/>
<keyword evidence="2 6" id="KW-0812">Transmembrane</keyword>
<keyword evidence="3 6" id="KW-1000">Mitochondrion outer membrane</keyword>
<dbReference type="GO" id="GO:0001401">
    <property type="term" value="C:SAM complex"/>
    <property type="evidence" value="ECO:0007669"/>
    <property type="project" value="TreeGrafter"/>
</dbReference>
<dbReference type="GO" id="GO:0015914">
    <property type="term" value="P:phospholipid transport"/>
    <property type="evidence" value="ECO:0007669"/>
    <property type="project" value="TreeGrafter"/>
</dbReference>
<dbReference type="GO" id="GO:0045040">
    <property type="term" value="P:protein insertion into mitochondrial outer membrane"/>
    <property type="evidence" value="ECO:0007669"/>
    <property type="project" value="UniProtKB-UniRule"/>
</dbReference>
<evidence type="ECO:0000256" key="4">
    <source>
        <dbReference type="ARBA" id="ARBA00023128"/>
    </source>
</evidence>
<feature type="region of interest" description="Disordered" evidence="7">
    <location>
        <begin position="284"/>
        <end position="309"/>
    </location>
</feature>
<evidence type="ECO:0000256" key="5">
    <source>
        <dbReference type="ARBA" id="ARBA00023136"/>
    </source>
</evidence>
<evidence type="ECO:0000256" key="6">
    <source>
        <dbReference type="HAMAP-Rule" id="MF_03102"/>
    </source>
</evidence>
<dbReference type="GO" id="GO:1990456">
    <property type="term" value="P:mitochondrion-endoplasmic reticulum membrane tethering"/>
    <property type="evidence" value="ECO:0007669"/>
    <property type="project" value="UniProtKB-UniRule"/>
</dbReference>
<comment type="domain">
    <text evidence="6">Lacks alpha-helical transmembrane segments, suggesting that it resides in the membrane via beta-sheet conformations similar to those predicted for other outer membrane proteins and porin.</text>
</comment>
<dbReference type="AlphaFoldDB" id="A0A4Q9PWU7"/>
<dbReference type="InterPro" id="IPR027539">
    <property type="entry name" value="Mdm10"/>
</dbReference>
<accession>A0A4Q9PWU7</accession>
<reference evidence="9 10" key="1">
    <citation type="submission" date="2019-01" db="EMBL/GenBank/DDBJ databases">
        <title>Draft genome sequences of three monokaryotic isolates of the white-rot basidiomycete fungus Dichomitus squalens.</title>
        <authorList>
            <consortium name="DOE Joint Genome Institute"/>
            <person name="Lopez S.C."/>
            <person name="Andreopoulos B."/>
            <person name="Pangilinan J."/>
            <person name="Lipzen A."/>
            <person name="Riley R."/>
            <person name="Ahrendt S."/>
            <person name="Ng V."/>
            <person name="Barry K."/>
            <person name="Daum C."/>
            <person name="Grigoriev I.V."/>
            <person name="Hilden K.S."/>
            <person name="Makela M.R."/>
            <person name="de Vries R.P."/>
        </authorList>
    </citation>
    <scope>NUCLEOTIDE SEQUENCE [LARGE SCALE GENOMIC DNA]</scope>
    <source>
        <strain evidence="9 10">CBS 464.89</strain>
        <strain evidence="8">OM18370.1</strain>
    </source>
</reference>
<dbReference type="EMBL" id="ML143392">
    <property type="protein sequence ID" value="TBU33254.1"/>
    <property type="molecule type" value="Genomic_DNA"/>
</dbReference>
<feature type="compositionally biased region" description="Polar residues" evidence="7">
    <location>
        <begin position="288"/>
        <end position="300"/>
    </location>
</feature>
<name>A0A4Q9PWU7_9APHY</name>
<comment type="function">
    <text evidence="6">Component of the ERMES/MDM complex, which serves as a molecular tether to connect the endoplasmic reticulum and mitochondria. Components of this complex are involved in the control of mitochondrial shape and protein biogenesis and may function in phospholipid exchange. MDM10 is involved in the late assembly steps of the general translocase of the mitochondrial outer membrane (TOM complex). Functions in the TOM40-specific route of the assembly of outer membrane beta-barrel proteins, including the association of TOM40 with the receptor TOM22 and small TOM proteins. Can associate with the SAM(core) complex as well as the MDM12-MMM1 complex, both involved in late steps of the major beta-barrel assembly pathway, that is responsible for biogenesis of all outer membrane beta-barrel proteins. May act as a switch that shuttles between both complexes and channels precursor proteins into the TOM40-specific pathway. Plays a role in mitochondrial morphology and in the inheritance of mitochondria.</text>
</comment>
<dbReference type="OrthoDB" id="2103793at2759"/>
<sequence>MHPFASYVLRSYYKETGWNEDNLYANLTRSSNALLDFSVPRGLHFGISKSPNPLFKTTYSMNALPSLNGSVGYIFTSCNLNVKGSGDVRFKDMVDRFKVFDRPRRPEGKEEEWLAGERADTRDYLLYGRIYIPTGRLDALYSTRLAPTLQGMVAAISDPRTPLYSEMSRSHAPASNIMFSLQHDTGKVCTEYTWSAEDGMWGIRSLYNFGRVGTPAEASPEEGEKAGNASPARQNGVKVKRVDEEDAMEGGLKGRVSVGGEFYFSAKEKSAGVSTGIRFTTLPDATPPSFQVPTTSSAGSSAARWPPSQPPTTITALFNPMLGHISGAYAARVSRDLSLASRFEFNVYSYESEWSLGAEWWQRQSKARHPPSVSDEAHPPLLPDWADEVQGVVKAKVSTTTDVSLLWEGRLRNVLVSLGVVSNLSSRSKPIKSIGLELSYFSSG</sequence>
<dbReference type="Proteomes" id="UP000292082">
    <property type="component" value="Unassembled WGS sequence"/>
</dbReference>
<evidence type="ECO:0000313" key="10">
    <source>
        <dbReference type="Proteomes" id="UP000292082"/>
    </source>
</evidence>
<dbReference type="Proteomes" id="UP000292957">
    <property type="component" value="Unassembled WGS sequence"/>
</dbReference>
<comment type="subunit">
    <text evidence="6">Component of the ER-mitochondria encounter structure (ERMES) or MDM complex, composed of MMM1, MDM10, MDM12 and MDM34. Associates with the mitochondrial outer membrane sorting assembly machinery SAM(core) complex.</text>
</comment>
<evidence type="ECO:0000256" key="2">
    <source>
        <dbReference type="ARBA" id="ARBA00022692"/>
    </source>
</evidence>
<dbReference type="Pfam" id="PF12519">
    <property type="entry name" value="MDM10"/>
    <property type="match status" value="2"/>
</dbReference>
<comment type="similarity">
    <text evidence="6">Belongs to the MDM10 family.</text>
</comment>
<evidence type="ECO:0000256" key="7">
    <source>
        <dbReference type="SAM" id="MobiDB-lite"/>
    </source>
</evidence>
<organism evidence="9 10">
    <name type="scientific">Dichomitus squalens</name>
    <dbReference type="NCBI Taxonomy" id="114155"/>
    <lineage>
        <taxon>Eukaryota</taxon>
        <taxon>Fungi</taxon>
        <taxon>Dikarya</taxon>
        <taxon>Basidiomycota</taxon>
        <taxon>Agaricomycotina</taxon>
        <taxon>Agaricomycetes</taxon>
        <taxon>Polyporales</taxon>
        <taxon>Polyporaceae</taxon>
        <taxon>Dichomitus</taxon>
    </lineage>
</organism>